<name>A0A481YPE3_9VIRU</name>
<reference evidence="1" key="1">
    <citation type="journal article" date="2019" name="MBio">
        <title>Virus Genomes from Deep Sea Sediments Expand the Ocean Megavirome and Support Independent Origins of Viral Gigantism.</title>
        <authorList>
            <person name="Backstrom D."/>
            <person name="Yutin N."/>
            <person name="Jorgensen S.L."/>
            <person name="Dharamshi J."/>
            <person name="Homa F."/>
            <person name="Zaremba-Niedwiedzka K."/>
            <person name="Spang A."/>
            <person name="Wolf Y.I."/>
            <person name="Koonin E.V."/>
            <person name="Ettema T.J."/>
        </authorList>
    </citation>
    <scope>NUCLEOTIDE SEQUENCE</scope>
</reference>
<accession>A0A481YPE3</accession>
<dbReference type="EMBL" id="MK500300">
    <property type="protein sequence ID" value="QBK84910.1"/>
    <property type="molecule type" value="Genomic_DNA"/>
</dbReference>
<proteinExistence type="predicted"/>
<gene>
    <name evidence="1" type="ORF">LCDPAC02_01090</name>
</gene>
<evidence type="ECO:0000313" key="1">
    <source>
        <dbReference type="EMBL" id="QBK84910.1"/>
    </source>
</evidence>
<sequence length="170" mass="20659">MEIEYKILYKHISNFICKIYQIYDLNQYCDYNTLIYFSYSKLTQQTQYKLINNNENFIQIVIYPNIESVEITHGNYMIAISYITYRNHEKYIDISFDLIKSTINTYNNIFNRYIKEHEDIMFYKDFKTNKNIFTKFGFTDIKSVFTPITISFNIELYKLNNLELTIFPES</sequence>
<organism evidence="1">
    <name type="scientific">Pithovirus LCDPAC02</name>
    <dbReference type="NCBI Taxonomy" id="2506601"/>
    <lineage>
        <taxon>Viruses</taxon>
        <taxon>Pithoviruses</taxon>
    </lineage>
</organism>
<protein>
    <submittedName>
        <fullName evidence="1">Uncharacterized protein</fullName>
    </submittedName>
</protein>